<name>A0A3B0WGA9_9ZZZZ</name>
<accession>A0A3B0WGA9</accession>
<dbReference type="EMBL" id="UOFC01000299">
    <property type="protein sequence ID" value="VAW49707.1"/>
    <property type="molecule type" value="Genomic_DNA"/>
</dbReference>
<dbReference type="InterPro" id="IPR027849">
    <property type="entry name" value="DUF4434"/>
</dbReference>
<organism evidence="2">
    <name type="scientific">hydrothermal vent metagenome</name>
    <dbReference type="NCBI Taxonomy" id="652676"/>
    <lineage>
        <taxon>unclassified sequences</taxon>
        <taxon>metagenomes</taxon>
        <taxon>ecological metagenomes</taxon>
    </lineage>
</organism>
<dbReference type="InterPro" id="IPR017853">
    <property type="entry name" value="GH"/>
</dbReference>
<sequence length="334" mass="38472">MALEDNTSALQGTFVQLLSHHNEWTKNEWRTLFRHFESLQLSQVIIQWSVLDNTAFYRSKSYQNTSTPPLKTILELADEYQINVLIGLAYDTKYWNSVQNNPSQLQAHFQDFYKRSFLAAKEILPQAIQHSSFQGWYISEEIDDINWHHSDSQKILFRYLNRLTQHLHALTPNKKIALSGFSNAALTPQEFQLFWQTLLASADIDIVLFQDGIGVNKLQLDNLPSYFNAMQHAATKTNTELQAIIEIFTQVSGSPINNKPFKAIPAPLDRVIQQLTIADQYAQQNIAFSIPEYMTPEGGIQANQLYQNYRKNILKKFYSRVPSLEQAQLTLSKP</sequence>
<evidence type="ECO:0000259" key="1">
    <source>
        <dbReference type="Pfam" id="PF14488"/>
    </source>
</evidence>
<reference evidence="2" key="1">
    <citation type="submission" date="2018-06" db="EMBL/GenBank/DDBJ databases">
        <authorList>
            <person name="Zhirakovskaya E."/>
        </authorList>
    </citation>
    <scope>NUCLEOTIDE SEQUENCE</scope>
</reference>
<feature type="domain" description="DUF4434" evidence="1">
    <location>
        <begin position="10"/>
        <end position="297"/>
    </location>
</feature>
<dbReference type="SUPFAM" id="SSF51445">
    <property type="entry name" value="(Trans)glycosidases"/>
    <property type="match status" value="1"/>
</dbReference>
<dbReference type="Gene3D" id="3.20.20.80">
    <property type="entry name" value="Glycosidases"/>
    <property type="match status" value="1"/>
</dbReference>
<protein>
    <recommendedName>
        <fullName evidence="1">DUF4434 domain-containing protein</fullName>
    </recommendedName>
</protein>
<gene>
    <name evidence="2" type="ORF">MNBD_GAMMA03-379</name>
</gene>
<evidence type="ECO:0000313" key="2">
    <source>
        <dbReference type="EMBL" id="VAW49707.1"/>
    </source>
</evidence>
<dbReference type="Pfam" id="PF14488">
    <property type="entry name" value="DUF4434"/>
    <property type="match status" value="1"/>
</dbReference>
<dbReference type="AlphaFoldDB" id="A0A3B0WGA9"/>
<proteinExistence type="predicted"/>